<evidence type="ECO:0000256" key="3">
    <source>
        <dbReference type="ARBA" id="ARBA00022737"/>
    </source>
</evidence>
<comment type="caution">
    <text evidence="7">The sequence shown here is derived from an EMBL/GenBank/DDBJ whole genome shotgun (WGS) entry which is preliminary data.</text>
</comment>
<dbReference type="RefSeq" id="WP_013439642.1">
    <property type="nucleotide sequence ID" value="NZ_BNHT01000015.1"/>
</dbReference>
<dbReference type="EC" id="2.3.1.-" evidence="5"/>
<feature type="domain" description="Maltose/galactoside acetyltransferase" evidence="6">
    <location>
        <begin position="5"/>
        <end position="58"/>
    </location>
</feature>
<gene>
    <name evidence="7" type="ORF">PF593_08160</name>
</gene>
<dbReference type="Proteomes" id="UP001213083">
    <property type="component" value="Unassembled WGS sequence"/>
</dbReference>
<dbReference type="Pfam" id="PF00132">
    <property type="entry name" value="Hexapep"/>
    <property type="match status" value="1"/>
</dbReference>
<keyword evidence="2 5" id="KW-0808">Transferase</keyword>
<proteinExistence type="inferred from homology"/>
<dbReference type="Gene3D" id="2.160.10.10">
    <property type="entry name" value="Hexapeptide repeat proteins"/>
    <property type="match status" value="1"/>
</dbReference>
<dbReference type="AlphaFoldDB" id="A0ABD4W3E2"/>
<evidence type="ECO:0000256" key="4">
    <source>
        <dbReference type="ARBA" id="ARBA00023315"/>
    </source>
</evidence>
<keyword evidence="3" id="KW-0677">Repeat</keyword>
<organism evidence="7 8">
    <name type="scientific">Lactobacillus delbrueckii</name>
    <dbReference type="NCBI Taxonomy" id="1584"/>
    <lineage>
        <taxon>Bacteria</taxon>
        <taxon>Bacillati</taxon>
        <taxon>Bacillota</taxon>
        <taxon>Bacilli</taxon>
        <taxon>Lactobacillales</taxon>
        <taxon>Lactobacillaceae</taxon>
        <taxon>Lactobacillus</taxon>
    </lineage>
</organism>
<dbReference type="InterPro" id="IPR039369">
    <property type="entry name" value="LacA-like"/>
</dbReference>
<accession>A0ABD4W3E2</accession>
<evidence type="ECO:0000313" key="7">
    <source>
        <dbReference type="EMBL" id="MDA3783109.1"/>
    </source>
</evidence>
<dbReference type="InterPro" id="IPR011004">
    <property type="entry name" value="Trimer_LpxA-like_sf"/>
</dbReference>
<comment type="similarity">
    <text evidence="1 5">Belongs to the transferase hexapeptide repeat family.</text>
</comment>
<dbReference type="FunFam" id="2.160.10.10:FF:000008">
    <property type="entry name" value="Maltose O-acetyltransferase"/>
    <property type="match status" value="1"/>
</dbReference>
<reference evidence="7 8" key="1">
    <citation type="submission" date="2023-01" db="EMBL/GenBank/DDBJ databases">
        <title>Sequencing of the bacterial strains from artisanal fermented milk Matsoni.</title>
        <authorList>
            <person name="Rozman V."/>
            <person name="Accetto T."/>
            <person name="Bogovic Matijasic B."/>
        </authorList>
    </citation>
    <scope>NUCLEOTIDE SEQUENCE [LARGE SCALE GENOMIC DNA]</scope>
    <source>
        <strain evidence="8">lbl143</strain>
    </source>
</reference>
<evidence type="ECO:0000313" key="8">
    <source>
        <dbReference type="Proteomes" id="UP001213083"/>
    </source>
</evidence>
<evidence type="ECO:0000256" key="2">
    <source>
        <dbReference type="ARBA" id="ARBA00022679"/>
    </source>
</evidence>
<evidence type="ECO:0000256" key="1">
    <source>
        <dbReference type="ARBA" id="ARBA00007274"/>
    </source>
</evidence>
<dbReference type="InterPro" id="IPR001451">
    <property type="entry name" value="Hexapep"/>
</dbReference>
<dbReference type="PANTHER" id="PTHR43017:SF1">
    <property type="entry name" value="ACETYLTRANSFERASE YJL218W-RELATED"/>
    <property type="match status" value="1"/>
</dbReference>
<evidence type="ECO:0000259" key="6">
    <source>
        <dbReference type="SMART" id="SM01266"/>
    </source>
</evidence>
<name>A0ABD4W3E2_9LACO</name>
<dbReference type="InterPro" id="IPR018357">
    <property type="entry name" value="Hexapep_transf_CS"/>
</dbReference>
<dbReference type="Pfam" id="PF12464">
    <property type="entry name" value="Mac"/>
    <property type="match status" value="1"/>
</dbReference>
<evidence type="ECO:0000256" key="5">
    <source>
        <dbReference type="RuleBase" id="RU367021"/>
    </source>
</evidence>
<dbReference type="EMBL" id="JAQIEV010000041">
    <property type="protein sequence ID" value="MDA3783109.1"/>
    <property type="molecule type" value="Genomic_DNA"/>
</dbReference>
<protein>
    <recommendedName>
        <fullName evidence="5">Acetyltransferase</fullName>
        <ecNumber evidence="5">2.3.1.-</ecNumber>
    </recommendedName>
</protein>
<dbReference type="PROSITE" id="PS00101">
    <property type="entry name" value="HEXAPEP_TRANSFERASES"/>
    <property type="match status" value="1"/>
</dbReference>
<dbReference type="GO" id="GO:0016407">
    <property type="term" value="F:acetyltransferase activity"/>
    <property type="evidence" value="ECO:0007669"/>
    <property type="project" value="UniProtKB-UniRule"/>
</dbReference>
<dbReference type="CDD" id="cd03357">
    <property type="entry name" value="LbH_MAT_GAT"/>
    <property type="match status" value="1"/>
</dbReference>
<dbReference type="InterPro" id="IPR024688">
    <property type="entry name" value="Mac_dom"/>
</dbReference>
<dbReference type="PANTHER" id="PTHR43017">
    <property type="entry name" value="GALACTOSIDE O-ACETYLTRANSFERASE"/>
    <property type="match status" value="1"/>
</dbReference>
<sequence length="199" mass="21604">MRTEKEKMLAGQVYNPGQDEELMAELAACKAKCLRYNQLLAAAEKKELLKEILGQSGENCQIEPNFWCDYGWNIKVGNNFYANHNLTVLDAGGVTFGDNVFIGPDCGFYTSGHPLDAERRNTGLEYAYPITVGNNVWIGGGVRVVPGISIGDNSVIGAGSVVVKDIPANCVAAGSPCRVIREITEDDASSDLDWKSKRL</sequence>
<dbReference type="SMART" id="SM01266">
    <property type="entry name" value="Mac"/>
    <property type="match status" value="1"/>
</dbReference>
<dbReference type="SUPFAM" id="SSF51161">
    <property type="entry name" value="Trimeric LpxA-like enzymes"/>
    <property type="match status" value="1"/>
</dbReference>
<keyword evidence="4 5" id="KW-0012">Acyltransferase</keyword>